<keyword evidence="2" id="KW-0202">Cytokine</keyword>
<dbReference type="Pfam" id="PF00048">
    <property type="entry name" value="IL8"/>
    <property type="match status" value="1"/>
</dbReference>
<dbReference type="PRINTS" id="PR01731">
    <property type="entry name" value="LYMPHOTACTIN"/>
</dbReference>
<comment type="similarity">
    <text evidence="1">Belongs to the intercrine gamma family.</text>
</comment>
<evidence type="ECO:0000256" key="2">
    <source>
        <dbReference type="ARBA" id="ARBA00022514"/>
    </source>
</evidence>
<dbReference type="InterPro" id="IPR008105">
    <property type="entry name" value="Chemokine_XCL1/XCL2"/>
</dbReference>
<dbReference type="InterPro" id="IPR001811">
    <property type="entry name" value="Chemokine_IL8-like_dom"/>
</dbReference>
<dbReference type="GO" id="GO:0005615">
    <property type="term" value="C:extracellular space"/>
    <property type="evidence" value="ECO:0007669"/>
    <property type="project" value="UniProtKB-KW"/>
</dbReference>
<protein>
    <recommendedName>
        <fullName evidence="3">Chemokine interleukin-8-like domain-containing protein</fullName>
    </recommendedName>
</protein>
<dbReference type="SUPFAM" id="SSF54117">
    <property type="entry name" value="Interleukin 8-like chemokines"/>
    <property type="match status" value="1"/>
</dbReference>
<evidence type="ECO:0000313" key="4">
    <source>
        <dbReference type="Ensembl" id="ENSCPRP00005005913.1"/>
    </source>
</evidence>
<dbReference type="Gene3D" id="2.40.50.40">
    <property type="match status" value="1"/>
</dbReference>
<proteinExistence type="inferred from homology"/>
<accession>A0A7M4E8A4</accession>
<dbReference type="GO" id="GO:0008009">
    <property type="term" value="F:chemokine activity"/>
    <property type="evidence" value="ECO:0007669"/>
    <property type="project" value="InterPro"/>
</dbReference>
<evidence type="ECO:0000256" key="1">
    <source>
        <dbReference type="ARBA" id="ARBA00006894"/>
    </source>
</evidence>
<dbReference type="InterPro" id="IPR036048">
    <property type="entry name" value="Interleukin_8-like_sf"/>
</dbReference>
<dbReference type="GO" id="GO:0006955">
    <property type="term" value="P:immune response"/>
    <property type="evidence" value="ECO:0007669"/>
    <property type="project" value="InterPro"/>
</dbReference>
<evidence type="ECO:0000259" key="3">
    <source>
        <dbReference type="SMART" id="SM00199"/>
    </source>
</evidence>
<organism evidence="4 5">
    <name type="scientific">Crocodylus porosus</name>
    <name type="common">Saltwater crocodile</name>
    <name type="synonym">Estuarine crocodile</name>
    <dbReference type="NCBI Taxonomy" id="8502"/>
    <lineage>
        <taxon>Eukaryota</taxon>
        <taxon>Metazoa</taxon>
        <taxon>Chordata</taxon>
        <taxon>Craniata</taxon>
        <taxon>Vertebrata</taxon>
        <taxon>Euteleostomi</taxon>
        <taxon>Archelosauria</taxon>
        <taxon>Archosauria</taxon>
        <taxon>Crocodylia</taxon>
        <taxon>Longirostres</taxon>
        <taxon>Crocodylidae</taxon>
        <taxon>Crocodylus</taxon>
    </lineage>
</organism>
<dbReference type="Ensembl" id="ENSCPRT00005006933.1">
    <property type="protein sequence ID" value="ENSCPRP00005005913.1"/>
    <property type="gene ID" value="ENSCPRG00005004236.1"/>
</dbReference>
<reference evidence="4" key="1">
    <citation type="submission" date="2025-08" db="UniProtKB">
        <authorList>
            <consortium name="Ensembl"/>
        </authorList>
    </citation>
    <scope>IDENTIFICATION</scope>
</reference>
<dbReference type="AlphaFoldDB" id="A0A7M4E8A4"/>
<name>A0A7M4E8A4_CROPO</name>
<feature type="domain" description="Chemokine interleukin-8-like" evidence="3">
    <location>
        <begin position="11"/>
        <end position="67"/>
    </location>
</feature>
<sequence length="95" mass="10599">MLGNVVSQIIRKGSCIDLSTKELDVRGFANYETQNIAVKAVMFITKAGIKICVDSNLKWVKQVIKYLYKKTRHRKICQAQAQGREISTNPASAIG</sequence>
<dbReference type="Proteomes" id="UP000594220">
    <property type="component" value="Unplaced"/>
</dbReference>
<keyword evidence="5" id="KW-1185">Reference proteome</keyword>
<dbReference type="GeneTree" id="ENSGT01010000222585"/>
<reference evidence="4" key="2">
    <citation type="submission" date="2025-09" db="UniProtKB">
        <authorList>
            <consortium name="Ensembl"/>
        </authorList>
    </citation>
    <scope>IDENTIFICATION</scope>
</reference>
<dbReference type="SMART" id="SM00199">
    <property type="entry name" value="SCY"/>
    <property type="match status" value="1"/>
</dbReference>
<evidence type="ECO:0000313" key="5">
    <source>
        <dbReference type="Proteomes" id="UP000594220"/>
    </source>
</evidence>